<dbReference type="PANTHER" id="PTHR10000:SF53">
    <property type="entry name" value="5-AMINO-6-(5-PHOSPHO-D-RIBITYLAMINO)URACIL PHOSPHATASE YBJI-RELATED"/>
    <property type="match status" value="1"/>
</dbReference>
<dbReference type="SFLD" id="SFLDG01140">
    <property type="entry name" value="C2.B:_Phosphomannomutase_and_P"/>
    <property type="match status" value="1"/>
</dbReference>
<dbReference type="GO" id="GO:0016791">
    <property type="term" value="F:phosphatase activity"/>
    <property type="evidence" value="ECO:0007669"/>
    <property type="project" value="UniProtKB-ARBA"/>
</dbReference>
<gene>
    <name evidence="1" type="ORF">EDD60_101383</name>
</gene>
<evidence type="ECO:0000313" key="2">
    <source>
        <dbReference type="Proteomes" id="UP000295515"/>
    </source>
</evidence>
<evidence type="ECO:0000313" key="1">
    <source>
        <dbReference type="EMBL" id="TCW03076.1"/>
    </source>
</evidence>
<dbReference type="GO" id="GO:0000287">
    <property type="term" value="F:magnesium ion binding"/>
    <property type="evidence" value="ECO:0007669"/>
    <property type="project" value="TreeGrafter"/>
</dbReference>
<organism evidence="1 2">
    <name type="scientific">Longibaculum muris</name>
    <dbReference type="NCBI Taxonomy" id="1796628"/>
    <lineage>
        <taxon>Bacteria</taxon>
        <taxon>Bacillati</taxon>
        <taxon>Bacillota</taxon>
        <taxon>Erysipelotrichia</taxon>
        <taxon>Erysipelotrichales</taxon>
        <taxon>Coprobacillaceae</taxon>
        <taxon>Longibaculum</taxon>
    </lineage>
</organism>
<dbReference type="GO" id="GO:0005829">
    <property type="term" value="C:cytosol"/>
    <property type="evidence" value="ECO:0007669"/>
    <property type="project" value="TreeGrafter"/>
</dbReference>
<proteinExistence type="predicted"/>
<dbReference type="InterPro" id="IPR023214">
    <property type="entry name" value="HAD_sf"/>
</dbReference>
<dbReference type="AlphaFoldDB" id="A0A4R3ZC74"/>
<dbReference type="SUPFAM" id="SSF56784">
    <property type="entry name" value="HAD-like"/>
    <property type="match status" value="1"/>
</dbReference>
<keyword evidence="2" id="KW-1185">Reference proteome</keyword>
<dbReference type="RefSeq" id="WP_066444807.1">
    <property type="nucleotide sequence ID" value="NZ_JANKBF010000002.1"/>
</dbReference>
<dbReference type="NCBIfam" id="TIGR01484">
    <property type="entry name" value="HAD-SF-IIB"/>
    <property type="match status" value="1"/>
</dbReference>
<protein>
    <recommendedName>
        <fullName evidence="3">Sugar-phosphatase</fullName>
    </recommendedName>
</protein>
<dbReference type="GeneID" id="98914200"/>
<sequence>MSVKIIAVDMDGTFLTSDNTYDQERFMKQYEYMKANDIHFVVASGNQYYQLRSFFPEIQQELTFIAENGAYIVDKGEDVFVAKLEEEDIQTVLKAINKYPEVQKVVCGQKSAYISDKVDEDYYQHMNFYYHRLKKVSHFDSFDDTIFKVFLHCNEDNFETILTELKAEIGHIMTPVDCGHFGIDLIIPGINKAHGIQFLKERWQIKDGETMAFGDSGNDQEMLEEAEYSFAMANAKESVKEVSDYVIGSNNDQAVLDAIDWMIHKEKMFQK</sequence>
<dbReference type="InterPro" id="IPR006379">
    <property type="entry name" value="HAD-SF_hydro_IIB"/>
</dbReference>
<accession>A0A4R3ZC74</accession>
<name>A0A4R3ZC74_9FIRM</name>
<dbReference type="Proteomes" id="UP000295515">
    <property type="component" value="Unassembled WGS sequence"/>
</dbReference>
<dbReference type="CDD" id="cd07518">
    <property type="entry name" value="HAD_YbiV-Like"/>
    <property type="match status" value="1"/>
</dbReference>
<reference evidence="1 2" key="1">
    <citation type="submission" date="2019-03" db="EMBL/GenBank/DDBJ databases">
        <title>Genomic Encyclopedia of Type Strains, Phase IV (KMG-IV): sequencing the most valuable type-strain genomes for metagenomic binning, comparative biology and taxonomic classification.</title>
        <authorList>
            <person name="Goeker M."/>
        </authorList>
    </citation>
    <scope>NUCLEOTIDE SEQUENCE [LARGE SCALE GENOMIC DNA]</scope>
    <source>
        <strain evidence="1 2">DSM 29487</strain>
    </source>
</reference>
<dbReference type="EMBL" id="SMCQ01000001">
    <property type="protein sequence ID" value="TCW03076.1"/>
    <property type="molecule type" value="Genomic_DNA"/>
</dbReference>
<dbReference type="PROSITE" id="PS01229">
    <property type="entry name" value="COF_2"/>
    <property type="match status" value="1"/>
</dbReference>
<dbReference type="InterPro" id="IPR036412">
    <property type="entry name" value="HAD-like_sf"/>
</dbReference>
<dbReference type="Gene3D" id="3.40.50.1000">
    <property type="entry name" value="HAD superfamily/HAD-like"/>
    <property type="match status" value="1"/>
</dbReference>
<dbReference type="SFLD" id="SFLDG01144">
    <property type="entry name" value="C2.B.4:_PGP_Like"/>
    <property type="match status" value="1"/>
</dbReference>
<dbReference type="SFLD" id="SFLDS00003">
    <property type="entry name" value="Haloacid_Dehalogenase"/>
    <property type="match status" value="1"/>
</dbReference>
<evidence type="ECO:0008006" key="3">
    <source>
        <dbReference type="Google" id="ProtNLM"/>
    </source>
</evidence>
<comment type="caution">
    <text evidence="1">The sequence shown here is derived from an EMBL/GenBank/DDBJ whole genome shotgun (WGS) entry which is preliminary data.</text>
</comment>
<dbReference type="PANTHER" id="PTHR10000">
    <property type="entry name" value="PHOSPHOSERINE PHOSPHATASE"/>
    <property type="match status" value="1"/>
</dbReference>
<dbReference type="Pfam" id="PF08282">
    <property type="entry name" value="Hydrolase_3"/>
    <property type="match status" value="1"/>
</dbReference>
<dbReference type="InterPro" id="IPR000150">
    <property type="entry name" value="Cof"/>
</dbReference>
<dbReference type="Gene3D" id="3.30.1240.10">
    <property type="match status" value="1"/>
</dbReference>
<dbReference type="NCBIfam" id="TIGR00099">
    <property type="entry name" value="Cof-subfamily"/>
    <property type="match status" value="1"/>
</dbReference>